<dbReference type="OrthoDB" id="9780929at2"/>
<name>A0A0E9LYH8_9BACT</name>
<keyword evidence="2" id="KW-1185">Reference proteome</keyword>
<dbReference type="Pfam" id="PF08843">
    <property type="entry name" value="AbiEii"/>
    <property type="match status" value="1"/>
</dbReference>
<accession>A0A0E9LYH8</accession>
<dbReference type="Gene3D" id="3.10.450.620">
    <property type="entry name" value="JHP933, nucleotidyltransferase-like core domain"/>
    <property type="match status" value="1"/>
</dbReference>
<evidence type="ECO:0000313" key="1">
    <source>
        <dbReference type="EMBL" id="GAO30314.1"/>
    </source>
</evidence>
<protein>
    <recommendedName>
        <fullName evidence="3">Nucleotidyl transferase AbiEii/AbiGii toxin family protein</fullName>
    </recommendedName>
</protein>
<sequence length="324" mass="37281">MENTMNLHTNKEAFNNAILVTSDNNNIAPDFIEKDYWISLVLKRLSESKYVDSVVFKGGTSLSKGHKLINRFSEDVDVAVILTPGTCGNKIKTLIRTVEKEIATDLTEKEVDGVTSKGSRFRKAVYEFPVTLTQKQKSAVPESIIVEINSFANPFPYHKVGIQSMIGEYIQSQGQDELLRNYDLEEFEVNVLDKEQTLIEKLVSLIRFSFDEKPIESISGKIRHFYDLYYLLQDEACNKYVNSDEFKTQFRKVLAHDQRQFDEPTGWNKKTMKDSPLIKDFDSIWEKLKTTYKNELSMLAYSEIPNEKEVAQKFAALIKILAKL</sequence>
<dbReference type="AlphaFoldDB" id="A0A0E9LYH8"/>
<evidence type="ECO:0000313" key="2">
    <source>
        <dbReference type="Proteomes" id="UP000032900"/>
    </source>
</evidence>
<dbReference type="EMBL" id="BAZW01000021">
    <property type="protein sequence ID" value="GAO30314.1"/>
    <property type="molecule type" value="Genomic_DNA"/>
</dbReference>
<dbReference type="Proteomes" id="UP000032900">
    <property type="component" value="Unassembled WGS sequence"/>
</dbReference>
<reference evidence="1 2" key="1">
    <citation type="journal article" date="2015" name="Microbes Environ.">
        <title>Distribution and evolution of nitrogen fixation genes in the phylum bacteroidetes.</title>
        <authorList>
            <person name="Inoue J."/>
            <person name="Oshima K."/>
            <person name="Suda W."/>
            <person name="Sakamoto M."/>
            <person name="Iino T."/>
            <person name="Noda S."/>
            <person name="Hongoh Y."/>
            <person name="Hattori M."/>
            <person name="Ohkuma M."/>
        </authorList>
    </citation>
    <scope>NUCLEOTIDE SEQUENCE [LARGE SCALE GENOMIC DNA]</scope>
    <source>
        <strain evidence="1">JCM 15548</strain>
    </source>
</reference>
<comment type="caution">
    <text evidence="1">The sequence shown here is derived from an EMBL/GenBank/DDBJ whole genome shotgun (WGS) entry which is preliminary data.</text>
</comment>
<gene>
    <name evidence="1" type="ORF">JCM15548_12577</name>
</gene>
<dbReference type="STRING" id="1236989.JCM15548_12577"/>
<dbReference type="InterPro" id="IPR014942">
    <property type="entry name" value="AbiEii"/>
</dbReference>
<proteinExistence type="predicted"/>
<organism evidence="1 2">
    <name type="scientific">Geofilum rubicundum JCM 15548</name>
    <dbReference type="NCBI Taxonomy" id="1236989"/>
    <lineage>
        <taxon>Bacteria</taxon>
        <taxon>Pseudomonadati</taxon>
        <taxon>Bacteroidota</taxon>
        <taxon>Bacteroidia</taxon>
        <taxon>Marinilabiliales</taxon>
        <taxon>Marinilabiliaceae</taxon>
        <taxon>Geofilum</taxon>
    </lineage>
</organism>
<evidence type="ECO:0008006" key="3">
    <source>
        <dbReference type="Google" id="ProtNLM"/>
    </source>
</evidence>